<dbReference type="Proteomes" id="UP000807115">
    <property type="component" value="Chromosome 10"/>
</dbReference>
<evidence type="ECO:0000313" key="2">
    <source>
        <dbReference type="Proteomes" id="UP000807115"/>
    </source>
</evidence>
<comment type="caution">
    <text evidence="1">The sequence shown here is derived from an EMBL/GenBank/DDBJ whole genome shotgun (WGS) entry which is preliminary data.</text>
</comment>
<evidence type="ECO:0000313" key="1">
    <source>
        <dbReference type="EMBL" id="KAG0515553.1"/>
    </source>
</evidence>
<dbReference type="EMBL" id="CM027689">
    <property type="protein sequence ID" value="KAG0515553.1"/>
    <property type="molecule type" value="Genomic_DNA"/>
</dbReference>
<proteinExistence type="predicted"/>
<name>A0A921Q546_SORBI</name>
<sequence>MASTSAAPRTTKELMDALTAHLSLYHAAANPSPAAAASASSSSSSSSSSSPRAAILRWLASLTPAARAAAAASLLSPAAAAALLSMVRRLRLRGHSSFFVLHSSSSSPSTSGSARGAEEPTVLSRLSRGLLARAAAGSRAQTLLFANILLFPSSPASSRCPDAITVAEAFLADLDGFVAAMDEISGGRFLCCGEGEVDLAVLACQDFPELPWLNDKGYYVIEEFLANRLEIALRMSWAAAGGGGVGGRKAVRIGKGVKEKAGLAANAFWREKGYVDWWMRLEPRMRARIIGAFFGKGAIALANEMVEGSESAPRDNFCFCLARSLYLLKS</sequence>
<dbReference type="AlphaFoldDB" id="A0A921Q546"/>
<accession>A0A921Q546</accession>
<reference evidence="1" key="1">
    <citation type="journal article" date="2019" name="BMC Genomics">
        <title>A new reference genome for Sorghum bicolor reveals high levels of sequence similarity between sweet and grain genotypes: implications for the genetics of sugar metabolism.</title>
        <authorList>
            <person name="Cooper E.A."/>
            <person name="Brenton Z.W."/>
            <person name="Flinn B.S."/>
            <person name="Jenkins J."/>
            <person name="Shu S."/>
            <person name="Flowers D."/>
            <person name="Luo F."/>
            <person name="Wang Y."/>
            <person name="Xia P."/>
            <person name="Barry K."/>
            <person name="Daum C."/>
            <person name="Lipzen A."/>
            <person name="Yoshinaga Y."/>
            <person name="Schmutz J."/>
            <person name="Saski C."/>
            <person name="Vermerris W."/>
            <person name="Kresovich S."/>
        </authorList>
    </citation>
    <scope>NUCLEOTIDE SEQUENCE</scope>
</reference>
<protein>
    <submittedName>
        <fullName evidence="1">Uncharacterized protein</fullName>
    </submittedName>
</protein>
<organism evidence="1 2">
    <name type="scientific">Sorghum bicolor</name>
    <name type="common">Sorghum</name>
    <name type="synonym">Sorghum vulgare</name>
    <dbReference type="NCBI Taxonomy" id="4558"/>
    <lineage>
        <taxon>Eukaryota</taxon>
        <taxon>Viridiplantae</taxon>
        <taxon>Streptophyta</taxon>
        <taxon>Embryophyta</taxon>
        <taxon>Tracheophyta</taxon>
        <taxon>Spermatophyta</taxon>
        <taxon>Magnoliopsida</taxon>
        <taxon>Liliopsida</taxon>
        <taxon>Poales</taxon>
        <taxon>Poaceae</taxon>
        <taxon>PACMAD clade</taxon>
        <taxon>Panicoideae</taxon>
        <taxon>Andropogonodae</taxon>
        <taxon>Andropogoneae</taxon>
        <taxon>Sorghinae</taxon>
        <taxon>Sorghum</taxon>
    </lineage>
</organism>
<reference evidence="1" key="2">
    <citation type="submission" date="2020-10" db="EMBL/GenBank/DDBJ databases">
        <authorList>
            <person name="Cooper E.A."/>
            <person name="Brenton Z.W."/>
            <person name="Flinn B.S."/>
            <person name="Jenkins J."/>
            <person name="Shu S."/>
            <person name="Flowers D."/>
            <person name="Luo F."/>
            <person name="Wang Y."/>
            <person name="Xia P."/>
            <person name="Barry K."/>
            <person name="Daum C."/>
            <person name="Lipzen A."/>
            <person name="Yoshinaga Y."/>
            <person name="Schmutz J."/>
            <person name="Saski C."/>
            <person name="Vermerris W."/>
            <person name="Kresovich S."/>
        </authorList>
    </citation>
    <scope>NUCLEOTIDE SEQUENCE</scope>
</reference>
<gene>
    <name evidence="1" type="ORF">BDA96_10G288500</name>
</gene>